<evidence type="ECO:0000256" key="2">
    <source>
        <dbReference type="ARBA" id="ARBA00023002"/>
    </source>
</evidence>
<gene>
    <name evidence="9" type="ORF">PH603_08855</name>
</gene>
<accession>A0AAE9XLU2</accession>
<dbReference type="Gene3D" id="3.40.309.10">
    <property type="entry name" value="Aldehyde Dehydrogenase, Chain A, domain 2"/>
    <property type="match status" value="1"/>
</dbReference>
<dbReference type="GO" id="GO:0005737">
    <property type="term" value="C:cytoplasm"/>
    <property type="evidence" value="ECO:0007669"/>
    <property type="project" value="TreeGrafter"/>
</dbReference>
<feature type="domain" description="Aldehyde dehydrogenase" evidence="8">
    <location>
        <begin position="11"/>
        <end position="450"/>
    </location>
</feature>
<dbReference type="PROSITE" id="PS00687">
    <property type="entry name" value="ALDEHYDE_DEHYDR_GLU"/>
    <property type="match status" value="1"/>
</dbReference>
<dbReference type="InterPro" id="IPR012394">
    <property type="entry name" value="Aldehyde_DH_NAD(P)"/>
</dbReference>
<keyword evidence="3" id="KW-0520">NAD</keyword>
<dbReference type="CDD" id="cd07133">
    <property type="entry name" value="ALDH_CALDH_CalB"/>
    <property type="match status" value="1"/>
</dbReference>
<dbReference type="Gene3D" id="3.40.605.10">
    <property type="entry name" value="Aldehyde Dehydrogenase, Chain A, domain 1"/>
    <property type="match status" value="1"/>
</dbReference>
<dbReference type="Proteomes" id="UP001217500">
    <property type="component" value="Chromosome"/>
</dbReference>
<name>A0AAE9XLU2_9PROT</name>
<reference evidence="9" key="1">
    <citation type="submission" date="2023-01" db="EMBL/GenBank/DDBJ databases">
        <title>The genome sequence of Kordiimonadaceae bacterium 6D33.</title>
        <authorList>
            <person name="Liu Y."/>
        </authorList>
    </citation>
    <scope>NUCLEOTIDE SEQUENCE</scope>
    <source>
        <strain evidence="9">6D33</strain>
    </source>
</reference>
<dbReference type="GO" id="GO:0004029">
    <property type="term" value="F:aldehyde dehydrogenase (NAD+) activity"/>
    <property type="evidence" value="ECO:0007669"/>
    <property type="project" value="TreeGrafter"/>
</dbReference>
<dbReference type="SUPFAM" id="SSF53720">
    <property type="entry name" value="ALDH-like"/>
    <property type="match status" value="1"/>
</dbReference>
<evidence type="ECO:0000259" key="8">
    <source>
        <dbReference type="Pfam" id="PF00171"/>
    </source>
</evidence>
<dbReference type="GO" id="GO:0006081">
    <property type="term" value="P:aldehyde metabolic process"/>
    <property type="evidence" value="ECO:0007669"/>
    <property type="project" value="InterPro"/>
</dbReference>
<comment type="similarity">
    <text evidence="1 4 7">Belongs to the aldehyde dehydrogenase family.</text>
</comment>
<dbReference type="InterPro" id="IPR016161">
    <property type="entry name" value="Ald_DH/histidinol_DH"/>
</dbReference>
<keyword evidence="2 4" id="KW-0560">Oxidoreductase</keyword>
<proteinExistence type="inferred from homology"/>
<evidence type="ECO:0000313" key="10">
    <source>
        <dbReference type="Proteomes" id="UP001217500"/>
    </source>
</evidence>
<sequence length="483" mass="53365">MDGMQPAGTPAETIRDILNAQRKAYLAEGEVTLETRLDRLKRARAVLMDNKDTFIRLISEDFGNRSGDTTLFADVVGSHGALSDAIKHTAKWMKPERRGLPFPLGLLGAKAQVVPQPKGVVGLITPWNFPLTMVFVPLAQMLAAGNRVVIKPSEWTPKTSEFLKEAFAKAFDRTEVAVVTGGVETSQAFASQRWDHLMFTGAPVVGKLIMRAASENLVPVTLELGGKSPVVVGRSADIAETAERVAVFKHMNAGQICLAPDYLNVAEEQRDAFVESYTKTVEGMYPTMLANEQYTSIITPRHRERLEGYIADARAKGADVRIINPANENFEGQNQTNKLPSALILNPTDDMKVMQEEIFGPILPVRTYKQVDEVIDYVNDRERPLALYYMGNDDAEQKQVVTRTTSGGVTVNDCLWHGAHETLPFGGVGNSGIGCYHGHDGFKEFSHMKPVLKHPKRSIGRLMGIVPPYTDKLKKMMAMQLKK</sequence>
<dbReference type="PANTHER" id="PTHR43570">
    <property type="entry name" value="ALDEHYDE DEHYDROGENASE"/>
    <property type="match status" value="1"/>
</dbReference>
<dbReference type="InterPro" id="IPR029510">
    <property type="entry name" value="Ald_DH_CS_GLU"/>
</dbReference>
<organism evidence="9 10">
    <name type="scientific">Gimibacter soli</name>
    <dbReference type="NCBI Taxonomy" id="3024400"/>
    <lineage>
        <taxon>Bacteria</taxon>
        <taxon>Pseudomonadati</taxon>
        <taxon>Pseudomonadota</taxon>
        <taxon>Alphaproteobacteria</taxon>
        <taxon>Kordiimonadales</taxon>
        <taxon>Temperatibacteraceae</taxon>
        <taxon>Gimibacter</taxon>
    </lineage>
</organism>
<evidence type="ECO:0000256" key="6">
    <source>
        <dbReference type="PROSITE-ProRule" id="PRU10007"/>
    </source>
</evidence>
<dbReference type="EMBL" id="CP116805">
    <property type="protein sequence ID" value="WCL52646.1"/>
    <property type="molecule type" value="Genomic_DNA"/>
</dbReference>
<dbReference type="InterPro" id="IPR016163">
    <property type="entry name" value="Ald_DH_C"/>
</dbReference>
<dbReference type="KEGG" id="gso:PH603_08855"/>
<evidence type="ECO:0000256" key="4">
    <source>
        <dbReference type="PIRNR" id="PIRNR036492"/>
    </source>
</evidence>
<dbReference type="AlphaFoldDB" id="A0AAE9XLU2"/>
<evidence type="ECO:0000256" key="5">
    <source>
        <dbReference type="PIRSR" id="PIRSR036492-1"/>
    </source>
</evidence>
<dbReference type="InterPro" id="IPR015590">
    <property type="entry name" value="Aldehyde_DH_dom"/>
</dbReference>
<dbReference type="InterPro" id="IPR016162">
    <property type="entry name" value="Ald_DH_N"/>
</dbReference>
<evidence type="ECO:0000313" key="9">
    <source>
        <dbReference type="EMBL" id="WCL52646.1"/>
    </source>
</evidence>
<feature type="active site" evidence="5">
    <location>
        <position position="257"/>
    </location>
</feature>
<feature type="active site" evidence="5 6">
    <location>
        <position position="223"/>
    </location>
</feature>
<dbReference type="RefSeq" id="WP_289501951.1">
    <property type="nucleotide sequence ID" value="NZ_CP116805.1"/>
</dbReference>
<protein>
    <recommendedName>
        <fullName evidence="4">Aldehyde dehydrogenase</fullName>
    </recommendedName>
</protein>
<keyword evidence="10" id="KW-1185">Reference proteome</keyword>
<evidence type="ECO:0000256" key="7">
    <source>
        <dbReference type="RuleBase" id="RU003345"/>
    </source>
</evidence>
<dbReference type="Pfam" id="PF00171">
    <property type="entry name" value="Aldedh"/>
    <property type="match status" value="1"/>
</dbReference>
<dbReference type="PANTHER" id="PTHR43570:SF20">
    <property type="entry name" value="ALDEHYDE DEHYDROGENASE ALDX-RELATED"/>
    <property type="match status" value="1"/>
</dbReference>
<dbReference type="PIRSF" id="PIRSF036492">
    <property type="entry name" value="ALDH"/>
    <property type="match status" value="1"/>
</dbReference>
<evidence type="ECO:0000256" key="1">
    <source>
        <dbReference type="ARBA" id="ARBA00009986"/>
    </source>
</evidence>
<evidence type="ECO:0000256" key="3">
    <source>
        <dbReference type="ARBA" id="ARBA00023027"/>
    </source>
</evidence>